<protein>
    <submittedName>
        <fullName evidence="8">Integrase catalytic region</fullName>
    </submittedName>
</protein>
<dbReference type="GO" id="GO:0015074">
    <property type="term" value="P:DNA integration"/>
    <property type="evidence" value="ECO:0007669"/>
    <property type="project" value="InterPro"/>
</dbReference>
<comment type="function">
    <text evidence="1">Required for the transposition of the insertion element.</text>
</comment>
<sequence>MDHYKHITIDERETIFLMRNHGNSLREIASHIKKSYSTISRELSRNSTGKSYSPSKAQEKYKQRKGNCGRVSLLSNPQVFEVVREHFCEDLWSPEEISNRLAVEKYPVQISTTTIYRGIFNGLFDNLFKSGSSSAVRHLRHHGKSRHNKAYQEKRGKIPIPNKIHDRPREADNRVEIGHWEGDTVLGKSGKACVVTLVDRKSRYLLIGKAAKRTSEAVTDTLSDLMKLWPGRSLTITPDRGKEFAKVQCLTDKFGTPFYFPDPHSPWQRGTNENTNGLLREYLPKGTDLDSITDRRIQAYAEQMNNRPRKCLGWKTPYEIFFNVVLHLISSI</sequence>
<name>A0A5B7Y1Q0_LEVBR</name>
<evidence type="ECO:0000259" key="7">
    <source>
        <dbReference type="PROSITE" id="PS50994"/>
    </source>
</evidence>
<dbReference type="AlphaFoldDB" id="A0A5B7Y1Q0"/>
<dbReference type="InterPro" id="IPR051917">
    <property type="entry name" value="Transposase-Integrase"/>
</dbReference>
<dbReference type="SUPFAM" id="SSF46689">
    <property type="entry name" value="Homeodomain-like"/>
    <property type="match status" value="1"/>
</dbReference>
<dbReference type="EMBL" id="CP031198">
    <property type="protein sequence ID" value="QCZ53908.1"/>
    <property type="molecule type" value="Genomic_DNA"/>
</dbReference>
<dbReference type="Gene3D" id="3.30.420.10">
    <property type="entry name" value="Ribonuclease H-like superfamily/Ribonuclease H"/>
    <property type="match status" value="1"/>
</dbReference>
<dbReference type="Pfam" id="PF00665">
    <property type="entry name" value="rve"/>
    <property type="match status" value="1"/>
</dbReference>
<feature type="compositionally biased region" description="Polar residues" evidence="6">
    <location>
        <begin position="40"/>
        <end position="56"/>
    </location>
</feature>
<dbReference type="InterPro" id="IPR001584">
    <property type="entry name" value="Integrase_cat-core"/>
</dbReference>
<dbReference type="PANTHER" id="PTHR10948">
    <property type="entry name" value="TRANSPOSASE"/>
    <property type="match status" value="1"/>
</dbReference>
<evidence type="ECO:0000256" key="3">
    <source>
        <dbReference type="ARBA" id="ARBA00022578"/>
    </source>
</evidence>
<proteinExistence type="inferred from homology"/>
<keyword evidence="4" id="KW-0238">DNA-binding</keyword>
<evidence type="ECO:0000256" key="5">
    <source>
        <dbReference type="ARBA" id="ARBA00023172"/>
    </source>
</evidence>
<dbReference type="PROSITE" id="PS01043">
    <property type="entry name" value="TRANSPOSASE_IS30"/>
    <property type="match status" value="1"/>
</dbReference>
<dbReference type="PROSITE" id="PS50994">
    <property type="entry name" value="INTEGRASE"/>
    <property type="match status" value="1"/>
</dbReference>
<feature type="region of interest" description="Disordered" evidence="6">
    <location>
        <begin position="40"/>
        <end position="59"/>
    </location>
</feature>
<evidence type="ECO:0000256" key="1">
    <source>
        <dbReference type="ARBA" id="ARBA00002190"/>
    </source>
</evidence>
<organism evidence="8 9">
    <name type="scientific">Levilactobacillus brevis</name>
    <name type="common">Lactobacillus brevis</name>
    <dbReference type="NCBI Taxonomy" id="1580"/>
    <lineage>
        <taxon>Bacteria</taxon>
        <taxon>Bacillati</taxon>
        <taxon>Bacillota</taxon>
        <taxon>Bacilli</taxon>
        <taxon>Lactobacillales</taxon>
        <taxon>Lactobacillaceae</taxon>
        <taxon>Levilactobacillus</taxon>
    </lineage>
</organism>
<dbReference type="InterPro" id="IPR012337">
    <property type="entry name" value="RNaseH-like_sf"/>
</dbReference>
<dbReference type="RefSeq" id="WP_139592693.1">
    <property type="nucleotide sequence ID" value="NZ_CP031198.1"/>
</dbReference>
<dbReference type="PANTHER" id="PTHR10948:SF23">
    <property type="entry name" value="TRANSPOSASE INSI FOR INSERTION SEQUENCE ELEMENT IS30A-RELATED"/>
    <property type="match status" value="1"/>
</dbReference>
<dbReference type="InterPro" id="IPR053392">
    <property type="entry name" value="Transposase_IS30-like"/>
</dbReference>
<dbReference type="SUPFAM" id="SSF53098">
    <property type="entry name" value="Ribonuclease H-like"/>
    <property type="match status" value="1"/>
</dbReference>
<feature type="domain" description="Integrase catalytic" evidence="7">
    <location>
        <begin position="164"/>
        <end position="325"/>
    </location>
</feature>
<dbReference type="InterPro" id="IPR036397">
    <property type="entry name" value="RNaseH_sf"/>
</dbReference>
<keyword evidence="5" id="KW-0233">DNA recombination</keyword>
<dbReference type="NCBIfam" id="NF033563">
    <property type="entry name" value="transpos_IS30"/>
    <property type="match status" value="1"/>
</dbReference>
<evidence type="ECO:0000256" key="2">
    <source>
        <dbReference type="ARBA" id="ARBA00006363"/>
    </source>
</evidence>
<dbReference type="InterPro" id="IPR009057">
    <property type="entry name" value="Homeodomain-like_sf"/>
</dbReference>
<accession>A0A5B7Y1Q0</accession>
<evidence type="ECO:0000313" key="9">
    <source>
        <dbReference type="Proteomes" id="UP000307074"/>
    </source>
</evidence>
<keyword evidence="3" id="KW-0815">Transposition</keyword>
<dbReference type="Pfam" id="PF13936">
    <property type="entry name" value="HTH_38"/>
    <property type="match status" value="1"/>
</dbReference>
<reference evidence="8 9" key="1">
    <citation type="submission" date="2018-07" db="EMBL/GenBank/DDBJ databases">
        <authorList>
            <person name="Feyereisen M."/>
        </authorList>
    </citation>
    <scope>NUCLEOTIDE SEQUENCE [LARGE SCALE GENOMIC DNA]</scope>
    <source>
        <strain evidence="8 9">UCCLBBS449</strain>
    </source>
</reference>
<comment type="similarity">
    <text evidence="2">Belongs to the transposase IS30 family.</text>
</comment>
<evidence type="ECO:0000256" key="6">
    <source>
        <dbReference type="SAM" id="MobiDB-lite"/>
    </source>
</evidence>
<dbReference type="GO" id="GO:0005829">
    <property type="term" value="C:cytosol"/>
    <property type="evidence" value="ECO:0007669"/>
    <property type="project" value="TreeGrafter"/>
</dbReference>
<dbReference type="GO" id="GO:0004803">
    <property type="term" value="F:transposase activity"/>
    <property type="evidence" value="ECO:0007669"/>
    <property type="project" value="InterPro"/>
</dbReference>
<gene>
    <name evidence="8" type="ORF">UCCLBBS449_1986</name>
</gene>
<dbReference type="InterPro" id="IPR025246">
    <property type="entry name" value="IS30-like_HTH"/>
</dbReference>
<dbReference type="Proteomes" id="UP000307074">
    <property type="component" value="Chromosome"/>
</dbReference>
<dbReference type="InterPro" id="IPR001598">
    <property type="entry name" value="Transposase_IS30_CS"/>
</dbReference>
<dbReference type="GO" id="GO:0003677">
    <property type="term" value="F:DNA binding"/>
    <property type="evidence" value="ECO:0007669"/>
    <property type="project" value="UniProtKB-KW"/>
</dbReference>
<dbReference type="GO" id="GO:0006313">
    <property type="term" value="P:DNA transposition"/>
    <property type="evidence" value="ECO:0007669"/>
    <property type="project" value="InterPro"/>
</dbReference>
<evidence type="ECO:0000313" key="8">
    <source>
        <dbReference type="EMBL" id="QCZ53908.1"/>
    </source>
</evidence>
<evidence type="ECO:0000256" key="4">
    <source>
        <dbReference type="ARBA" id="ARBA00023125"/>
    </source>
</evidence>